<dbReference type="Pfam" id="PF02361">
    <property type="entry name" value="CbiQ"/>
    <property type="match status" value="1"/>
</dbReference>
<dbReference type="EMBL" id="AZGK01000022">
    <property type="protein sequence ID" value="KRM44847.1"/>
    <property type="molecule type" value="Genomic_DNA"/>
</dbReference>
<dbReference type="PANTHER" id="PTHR34857">
    <property type="entry name" value="SLL0384 PROTEIN"/>
    <property type="match status" value="1"/>
</dbReference>
<evidence type="ECO:0000313" key="8">
    <source>
        <dbReference type="Proteomes" id="UP000051957"/>
    </source>
</evidence>
<keyword evidence="3 6" id="KW-0812">Transmembrane</keyword>
<gene>
    <name evidence="7" type="ORF">FC51_GL001288</name>
</gene>
<keyword evidence="5 6" id="KW-0472">Membrane</keyword>
<dbReference type="InterPro" id="IPR051611">
    <property type="entry name" value="ECF_transporter_component"/>
</dbReference>
<feature type="transmembrane region" description="Helical" evidence="6">
    <location>
        <begin position="108"/>
        <end position="130"/>
    </location>
</feature>
<organism evidence="7 8">
    <name type="scientific">Lentilactobacillus parabuchneri DSM 5707 = NBRC 107865</name>
    <dbReference type="NCBI Taxonomy" id="1423784"/>
    <lineage>
        <taxon>Bacteria</taxon>
        <taxon>Bacillati</taxon>
        <taxon>Bacillota</taxon>
        <taxon>Bacilli</taxon>
        <taxon>Lactobacillales</taxon>
        <taxon>Lactobacillaceae</taxon>
        <taxon>Lentilactobacillus</taxon>
    </lineage>
</organism>
<comment type="caution">
    <text evidence="7">The sequence shown here is derived from an EMBL/GenBank/DDBJ whole genome shotgun (WGS) entry which is preliminary data.</text>
</comment>
<accession>A0A0R1YRX3</accession>
<proteinExistence type="predicted"/>
<reference evidence="7 8" key="1">
    <citation type="journal article" date="2015" name="Genome Announc.">
        <title>Expanding the biotechnology potential of lactobacilli through comparative genomics of 213 strains and associated genera.</title>
        <authorList>
            <person name="Sun Z."/>
            <person name="Harris H.M."/>
            <person name="McCann A."/>
            <person name="Guo C."/>
            <person name="Argimon S."/>
            <person name="Zhang W."/>
            <person name="Yang X."/>
            <person name="Jeffery I.B."/>
            <person name="Cooney J.C."/>
            <person name="Kagawa T.F."/>
            <person name="Liu W."/>
            <person name="Song Y."/>
            <person name="Salvetti E."/>
            <person name="Wrobel A."/>
            <person name="Rasinkangas P."/>
            <person name="Parkhill J."/>
            <person name="Rea M.C."/>
            <person name="O'Sullivan O."/>
            <person name="Ritari J."/>
            <person name="Douillard F.P."/>
            <person name="Paul Ross R."/>
            <person name="Yang R."/>
            <person name="Briner A.E."/>
            <person name="Felis G.E."/>
            <person name="de Vos W.M."/>
            <person name="Barrangou R."/>
            <person name="Klaenhammer T.R."/>
            <person name="Caufield P.W."/>
            <person name="Cui Y."/>
            <person name="Zhang H."/>
            <person name="O'Toole P.W."/>
        </authorList>
    </citation>
    <scope>NUCLEOTIDE SEQUENCE [LARGE SCALE GENOMIC DNA]</scope>
    <source>
        <strain evidence="7 8">DSM 5707</strain>
    </source>
</reference>
<evidence type="ECO:0000256" key="2">
    <source>
        <dbReference type="ARBA" id="ARBA00022475"/>
    </source>
</evidence>
<feature type="transmembrane region" description="Helical" evidence="6">
    <location>
        <begin position="150"/>
        <end position="168"/>
    </location>
</feature>
<protein>
    <submittedName>
        <fullName evidence="7">Uncharacterized protein</fullName>
    </submittedName>
</protein>
<evidence type="ECO:0000256" key="5">
    <source>
        <dbReference type="ARBA" id="ARBA00023136"/>
    </source>
</evidence>
<dbReference type="PANTHER" id="PTHR34857:SF2">
    <property type="entry name" value="SLL0384 PROTEIN"/>
    <property type="match status" value="1"/>
</dbReference>
<keyword evidence="2" id="KW-1003">Cell membrane</keyword>
<dbReference type="RefSeq" id="WP_057909677.1">
    <property type="nucleotide sequence ID" value="NZ_AZGK01000022.1"/>
</dbReference>
<dbReference type="Proteomes" id="UP000051957">
    <property type="component" value="Unassembled WGS sequence"/>
</dbReference>
<evidence type="ECO:0000256" key="6">
    <source>
        <dbReference type="SAM" id="Phobius"/>
    </source>
</evidence>
<keyword evidence="4 6" id="KW-1133">Transmembrane helix</keyword>
<evidence type="ECO:0000313" key="7">
    <source>
        <dbReference type="EMBL" id="KRM44847.1"/>
    </source>
</evidence>
<comment type="subcellular location">
    <subcellularLocation>
        <location evidence="1">Membrane</location>
        <topology evidence="1">Multi-pass membrane protein</topology>
    </subcellularLocation>
</comment>
<evidence type="ECO:0000256" key="3">
    <source>
        <dbReference type="ARBA" id="ARBA00022692"/>
    </source>
</evidence>
<feature type="transmembrane region" description="Helical" evidence="6">
    <location>
        <begin position="234"/>
        <end position="257"/>
    </location>
</feature>
<dbReference type="InterPro" id="IPR003339">
    <property type="entry name" value="ABC/ECF_trnsptr_transmembrane"/>
</dbReference>
<feature type="transmembrane region" description="Helical" evidence="6">
    <location>
        <begin position="34"/>
        <end position="57"/>
    </location>
</feature>
<dbReference type="GO" id="GO:0005886">
    <property type="term" value="C:plasma membrane"/>
    <property type="evidence" value="ECO:0007669"/>
    <property type="project" value="UniProtKB-ARBA"/>
</dbReference>
<evidence type="ECO:0000256" key="4">
    <source>
        <dbReference type="ARBA" id="ARBA00022989"/>
    </source>
</evidence>
<feature type="transmembrane region" description="Helical" evidence="6">
    <location>
        <begin position="69"/>
        <end position="88"/>
    </location>
</feature>
<name>A0A0R1YRX3_9LACO</name>
<sequence>MADQSMVSAKPGVNSKWYNAIDPITKLLMILDMALLSFSSTNLLFQGGLIFVATGLLLFSKLSSTTVKALGFSLFLILTMLVIQGLFYSRNQTLLFSIVGIKFYKEGLLYAMTLGSRVLVIILATGFFMVTTSISENAKYLEQSGLSYKTVYVLMSVCYILPEIMRNMRKIQMAQKVRGTNPQKSMLQKLKSILPVLIPLVIKTLDQSMARSISLQLRGFDNPHRTVLKVENRYHWVTGMHLGLSFLAIILIGWKIWTKINGLF</sequence>
<dbReference type="CDD" id="cd16914">
    <property type="entry name" value="EcfT"/>
    <property type="match status" value="1"/>
</dbReference>
<dbReference type="AlphaFoldDB" id="A0A0R1YRX3"/>
<evidence type="ECO:0000256" key="1">
    <source>
        <dbReference type="ARBA" id="ARBA00004141"/>
    </source>
</evidence>
<dbReference type="PATRIC" id="fig|1423784.4.peg.1304"/>
<dbReference type="GeneID" id="69803261"/>